<reference evidence="1 2" key="1">
    <citation type="submission" date="2017-01" db="EMBL/GenBank/DDBJ databases">
        <title>Genome sequence of Rhodoferax antarcticus ANT.BR, a psychrophilic purple nonsulfur bacterium from an Antarctic microbial mat.</title>
        <authorList>
            <person name="Baker J."/>
            <person name="Riester C."/>
            <person name="Skinner B."/>
            <person name="Newell A."/>
            <person name="Swingley W."/>
            <person name="Madigan M."/>
            <person name="Jung D."/>
            <person name="Asao M."/>
            <person name="Chen M."/>
            <person name="Loughlin P."/>
            <person name="Pan H."/>
            <person name="Lin S."/>
            <person name="Li N."/>
            <person name="Shaw J."/>
            <person name="Prado M."/>
            <person name="Sherman C."/>
            <person name="Li X."/>
            <person name="Tang J."/>
            <person name="Blankenship R."/>
            <person name="Zhao T."/>
            <person name="Touchman J."/>
            <person name="Sattley M."/>
        </authorList>
    </citation>
    <scope>NUCLEOTIDE SEQUENCE [LARGE SCALE GENOMIC DNA]</scope>
    <source>
        <strain evidence="1 2">ANT.BR</strain>
    </source>
</reference>
<evidence type="ECO:0000313" key="2">
    <source>
        <dbReference type="Proteomes" id="UP000185911"/>
    </source>
</evidence>
<protein>
    <submittedName>
        <fullName evidence="1">Uncharacterized protein</fullName>
    </submittedName>
</protein>
<comment type="caution">
    <text evidence="1">The sequence shown here is derived from an EMBL/GenBank/DDBJ whole genome shotgun (WGS) entry which is preliminary data.</text>
</comment>
<name>A0A1Q8YK44_9BURK</name>
<dbReference type="EMBL" id="MSYM01000001">
    <property type="protein sequence ID" value="OLP08416.1"/>
    <property type="molecule type" value="Genomic_DNA"/>
</dbReference>
<accession>A0A1Q8YK44</accession>
<evidence type="ECO:0000313" key="1">
    <source>
        <dbReference type="EMBL" id="OLP08416.1"/>
    </source>
</evidence>
<organism evidence="1 2">
    <name type="scientific">Rhodoferax antarcticus ANT.BR</name>
    <dbReference type="NCBI Taxonomy" id="1111071"/>
    <lineage>
        <taxon>Bacteria</taxon>
        <taxon>Pseudomonadati</taxon>
        <taxon>Pseudomonadota</taxon>
        <taxon>Betaproteobacteria</taxon>
        <taxon>Burkholderiales</taxon>
        <taxon>Comamonadaceae</taxon>
        <taxon>Rhodoferax</taxon>
    </lineage>
</organism>
<gene>
    <name evidence="1" type="ORF">BLL52_0019</name>
</gene>
<sequence>MGMDQSMTSGIALHFKIIRVVVASPCRALALPAASRLDTNGFETEY</sequence>
<dbReference type="AlphaFoldDB" id="A0A1Q8YK44"/>
<dbReference type="Proteomes" id="UP000185911">
    <property type="component" value="Unassembled WGS sequence"/>
</dbReference>
<keyword evidence="2" id="KW-1185">Reference proteome</keyword>
<proteinExistence type="predicted"/>